<keyword evidence="13" id="KW-1185">Reference proteome</keyword>
<reference evidence="12 13" key="1">
    <citation type="journal article" date="2020" name="bioRxiv">
        <title>Sequence and annotation of 42 cannabis genomes reveals extensive copy number variation in cannabinoid synthesis and pathogen resistance genes.</title>
        <authorList>
            <person name="Mckernan K.J."/>
            <person name="Helbert Y."/>
            <person name="Kane L.T."/>
            <person name="Ebling H."/>
            <person name="Zhang L."/>
            <person name="Liu B."/>
            <person name="Eaton Z."/>
            <person name="Mclaughlin S."/>
            <person name="Kingan S."/>
            <person name="Baybayan P."/>
            <person name="Concepcion G."/>
            <person name="Jordan M."/>
            <person name="Riva A."/>
            <person name="Barbazuk W."/>
            <person name="Harkins T."/>
        </authorList>
    </citation>
    <scope>NUCLEOTIDE SEQUENCE [LARGE SCALE GENOMIC DNA]</scope>
    <source>
        <strain evidence="13">cv. Jamaican Lion 4</strain>
        <tissue evidence="12">Leaf</tissue>
    </source>
</reference>
<evidence type="ECO:0000256" key="6">
    <source>
        <dbReference type="ARBA" id="ARBA00022771"/>
    </source>
</evidence>
<evidence type="ECO:0000256" key="5">
    <source>
        <dbReference type="ARBA" id="ARBA00022723"/>
    </source>
</evidence>
<evidence type="ECO:0000256" key="3">
    <source>
        <dbReference type="ARBA" id="ARBA00012483"/>
    </source>
</evidence>
<organism evidence="12 13">
    <name type="scientific">Cannabis sativa</name>
    <name type="common">Hemp</name>
    <name type="synonym">Marijuana</name>
    <dbReference type="NCBI Taxonomy" id="3483"/>
    <lineage>
        <taxon>Eukaryota</taxon>
        <taxon>Viridiplantae</taxon>
        <taxon>Streptophyta</taxon>
        <taxon>Embryophyta</taxon>
        <taxon>Tracheophyta</taxon>
        <taxon>Spermatophyta</taxon>
        <taxon>Magnoliopsida</taxon>
        <taxon>eudicotyledons</taxon>
        <taxon>Gunneridae</taxon>
        <taxon>Pentapetalae</taxon>
        <taxon>rosids</taxon>
        <taxon>fabids</taxon>
        <taxon>Rosales</taxon>
        <taxon>Cannabaceae</taxon>
        <taxon>Cannabis</taxon>
    </lineage>
</organism>
<dbReference type="InterPro" id="IPR001841">
    <property type="entry name" value="Znf_RING"/>
</dbReference>
<dbReference type="Gene3D" id="3.30.40.10">
    <property type="entry name" value="Zinc/RING finger domain, C3HC4 (zinc finger)"/>
    <property type="match status" value="1"/>
</dbReference>
<dbReference type="SMART" id="SM00184">
    <property type="entry name" value="RING"/>
    <property type="match status" value="1"/>
</dbReference>
<proteinExistence type="predicted"/>
<feature type="domain" description="RING-type" evidence="11">
    <location>
        <begin position="704"/>
        <end position="745"/>
    </location>
</feature>
<feature type="compositionally biased region" description="Polar residues" evidence="10">
    <location>
        <begin position="526"/>
        <end position="535"/>
    </location>
</feature>
<dbReference type="Pfam" id="PF13639">
    <property type="entry name" value="zf-RING_2"/>
    <property type="match status" value="1"/>
</dbReference>
<sequence length="751" mass="82216">MLRPSRRELNAGVWREHMETRQLLGLAFGALHWELLFLPTRQIIDRSVTSTGYIVCGEILSELFGVLQAIFLAVMQGQRGTIGSLPETLDFELGATSNNATIDQQICWNSMRNPPESHIQDYLLPPSDMNMAFVNSMNLDGHNMSRWCSHEASSSNTQTEIGTNERKIELGWPPSSPCAVSSARLEERRHEPSSYASADTNLNPIFAQSSHSEVGIPSNVNLNAASFVGRGGTRSQVLEFPNAYKVSGSDMEQNRSISVSDPFLLPSRRAGFSVEENDGRQSSLEGRRISCKRKAIEGHAGQSSTSASCSYFQPAESIGRLGGPAQNNVAPSSLSLYASEQGNPRLGLGGRTITSDNFLDSNVPESSRRSFRARTTSLNQPNAAAPVFSTGTGRTVRRSSMSASQSSLTPVDHSLDLRPTSVVDTIHNQSQPAMMDVPPLPQNVQSLRWNGGSSSRHGSSSRSAAFGDRDIQQLDDLNHRSLPRNMLDHPIFVPATELRNSVRHPANRSLAGPSLSIPGNVVSTPRAGSSANVHPSSAPVWASHHNSTPQHPRRFSEYLRRSLFSSVGTEPGGQRSNYLPLRPGQLASSPEVVFPPGASYDGHHLHPRSASWMERHNDNGLGLHYSLRSLGAGADGNNSRLVSEIRNVLGLMQRGESLRFEELLALEERIGNVSTGLSEEKILTHLKQKKYLIAEKYQSEAEPCCVCQEEYKEGEHIGTLECGHDFHSHCIKQWLTHKNLCPICKTTALAT</sequence>
<dbReference type="SUPFAM" id="SSF57850">
    <property type="entry name" value="RING/U-box"/>
    <property type="match status" value="1"/>
</dbReference>
<dbReference type="GO" id="GO:0043161">
    <property type="term" value="P:proteasome-mediated ubiquitin-dependent protein catabolic process"/>
    <property type="evidence" value="ECO:0007669"/>
    <property type="project" value="UniProtKB-ARBA"/>
</dbReference>
<evidence type="ECO:0000313" key="13">
    <source>
        <dbReference type="Proteomes" id="UP000583929"/>
    </source>
</evidence>
<dbReference type="Proteomes" id="UP000583929">
    <property type="component" value="Unassembled WGS sequence"/>
</dbReference>
<dbReference type="GO" id="GO:0010228">
    <property type="term" value="P:vegetative to reproductive phase transition of meristem"/>
    <property type="evidence" value="ECO:0007669"/>
    <property type="project" value="UniProtKB-ARBA"/>
</dbReference>
<comment type="catalytic activity">
    <reaction evidence="1">
        <text>S-ubiquitinyl-[E2 ubiquitin-conjugating enzyme]-L-cysteine + [acceptor protein]-L-lysine = [E2 ubiquitin-conjugating enzyme]-L-cysteine + N(6)-ubiquitinyl-[acceptor protein]-L-lysine.</text>
        <dbReference type="EC" id="2.3.2.27"/>
    </reaction>
</comment>
<keyword evidence="8" id="KW-0862">Zinc</keyword>
<keyword evidence="4" id="KW-0808">Transferase</keyword>
<dbReference type="EMBL" id="JAATIQ010000264">
    <property type="protein sequence ID" value="KAF4366087.1"/>
    <property type="molecule type" value="Genomic_DNA"/>
</dbReference>
<keyword evidence="6 9" id="KW-0863">Zinc-finger</keyword>
<accession>A0A7J6F5V9</accession>
<dbReference type="PANTHER" id="PTHR22937:SF212">
    <property type="entry name" value="RING-TYPE E3 UBIQUITIN TRANSFERASE"/>
    <property type="match status" value="1"/>
</dbReference>
<evidence type="ECO:0000256" key="8">
    <source>
        <dbReference type="ARBA" id="ARBA00022833"/>
    </source>
</evidence>
<keyword evidence="5" id="KW-0479">Metal-binding</keyword>
<evidence type="ECO:0000256" key="1">
    <source>
        <dbReference type="ARBA" id="ARBA00000900"/>
    </source>
</evidence>
<protein>
    <recommendedName>
        <fullName evidence="3">RING-type E3 ubiquitin transferase</fullName>
        <ecNumber evidence="3">2.3.2.27</ecNumber>
    </recommendedName>
</protein>
<evidence type="ECO:0000256" key="2">
    <source>
        <dbReference type="ARBA" id="ARBA00004906"/>
    </source>
</evidence>
<comment type="pathway">
    <text evidence="2">Protein modification; protein ubiquitination.</text>
</comment>
<dbReference type="GO" id="GO:0061630">
    <property type="term" value="F:ubiquitin protein ligase activity"/>
    <property type="evidence" value="ECO:0007669"/>
    <property type="project" value="UniProtKB-EC"/>
</dbReference>
<evidence type="ECO:0000256" key="9">
    <source>
        <dbReference type="PROSITE-ProRule" id="PRU00175"/>
    </source>
</evidence>
<dbReference type="InterPro" id="IPR045191">
    <property type="entry name" value="MBR1/2-like"/>
</dbReference>
<evidence type="ECO:0000259" key="11">
    <source>
        <dbReference type="PROSITE" id="PS50089"/>
    </source>
</evidence>
<feature type="region of interest" description="Disordered" evidence="10">
    <location>
        <begin position="526"/>
        <end position="552"/>
    </location>
</feature>
<evidence type="ECO:0000256" key="4">
    <source>
        <dbReference type="ARBA" id="ARBA00022679"/>
    </source>
</evidence>
<evidence type="ECO:0000256" key="10">
    <source>
        <dbReference type="SAM" id="MobiDB-lite"/>
    </source>
</evidence>
<evidence type="ECO:0000313" key="12">
    <source>
        <dbReference type="EMBL" id="KAF4366087.1"/>
    </source>
</evidence>
<dbReference type="InterPro" id="IPR013083">
    <property type="entry name" value="Znf_RING/FYVE/PHD"/>
</dbReference>
<dbReference type="EC" id="2.3.2.27" evidence="3"/>
<name>A0A7J6F5V9_CANSA</name>
<keyword evidence="7" id="KW-0833">Ubl conjugation pathway</keyword>
<dbReference type="GO" id="GO:0008270">
    <property type="term" value="F:zinc ion binding"/>
    <property type="evidence" value="ECO:0007669"/>
    <property type="project" value="UniProtKB-KW"/>
</dbReference>
<dbReference type="PANTHER" id="PTHR22937">
    <property type="entry name" value="E3 UBIQUITIN-PROTEIN LIGASE RNF165"/>
    <property type="match status" value="1"/>
</dbReference>
<gene>
    <name evidence="12" type="ORF">G4B88_000679</name>
</gene>
<dbReference type="FunFam" id="3.30.40.10:FF:000309">
    <property type="entry name" value="E3 ubiquitin-protein ligase MBR2"/>
    <property type="match status" value="1"/>
</dbReference>
<comment type="caution">
    <text evidence="12">The sequence shown here is derived from an EMBL/GenBank/DDBJ whole genome shotgun (WGS) entry which is preliminary data.</text>
</comment>
<dbReference type="AlphaFoldDB" id="A0A7J6F5V9"/>
<evidence type="ECO:0000256" key="7">
    <source>
        <dbReference type="ARBA" id="ARBA00022786"/>
    </source>
</evidence>
<dbReference type="PROSITE" id="PS50089">
    <property type="entry name" value="ZF_RING_2"/>
    <property type="match status" value="1"/>
</dbReference>